<evidence type="ECO:0000313" key="3">
    <source>
        <dbReference type="Proteomes" id="UP000574390"/>
    </source>
</evidence>
<name>A0A7J6QMP7_PEROL</name>
<reference evidence="2 3" key="1">
    <citation type="submission" date="2020-04" db="EMBL/GenBank/DDBJ databases">
        <title>Perkinsus olseni comparative genomics.</title>
        <authorList>
            <person name="Bogema D.R."/>
        </authorList>
    </citation>
    <scope>NUCLEOTIDE SEQUENCE [LARGE SCALE GENOMIC DNA]</scope>
    <source>
        <strain evidence="2">ATCC PRA-205</strain>
    </source>
</reference>
<dbReference type="AlphaFoldDB" id="A0A7J6QMP7"/>
<feature type="non-terminal residue" evidence="2">
    <location>
        <position position="164"/>
    </location>
</feature>
<protein>
    <submittedName>
        <fullName evidence="2">Uncharacterized protein</fullName>
    </submittedName>
</protein>
<comment type="caution">
    <text evidence="2">The sequence shown here is derived from an EMBL/GenBank/DDBJ whole genome shotgun (WGS) entry which is preliminary data.</text>
</comment>
<evidence type="ECO:0000256" key="1">
    <source>
        <dbReference type="SAM" id="Phobius"/>
    </source>
</evidence>
<keyword evidence="1" id="KW-0472">Membrane</keyword>
<dbReference type="Proteomes" id="UP000574390">
    <property type="component" value="Unassembled WGS sequence"/>
</dbReference>
<organism evidence="2 3">
    <name type="scientific">Perkinsus olseni</name>
    <name type="common">Perkinsus atlanticus</name>
    <dbReference type="NCBI Taxonomy" id="32597"/>
    <lineage>
        <taxon>Eukaryota</taxon>
        <taxon>Sar</taxon>
        <taxon>Alveolata</taxon>
        <taxon>Perkinsozoa</taxon>
        <taxon>Perkinsea</taxon>
        <taxon>Perkinsida</taxon>
        <taxon>Perkinsidae</taxon>
        <taxon>Perkinsus</taxon>
    </lineage>
</organism>
<proteinExistence type="predicted"/>
<gene>
    <name evidence="2" type="ORF">FOZ62_023970</name>
</gene>
<dbReference type="EMBL" id="JABANM010028628">
    <property type="protein sequence ID" value="KAF4709411.1"/>
    <property type="molecule type" value="Genomic_DNA"/>
</dbReference>
<feature type="transmembrane region" description="Helical" evidence="1">
    <location>
        <begin position="12"/>
        <end position="31"/>
    </location>
</feature>
<accession>A0A7J6QMP7</accession>
<sequence>MMASHLSGKRVLASILLFVFVALMTIFWRIAKHQQGTSLQATALDGAAVHDNRELFSGEYEEEDHALFISVACCGRSRASISAHHGPYEKTSRHGIEAPMKSNTVQRRMAEVALLSNSAVGATYHFVLLNSTHFLNNICDRNDGDCHLPTEKSSECSTDFYALD</sequence>
<keyword evidence="1" id="KW-1133">Transmembrane helix</keyword>
<evidence type="ECO:0000313" key="2">
    <source>
        <dbReference type="EMBL" id="KAF4709411.1"/>
    </source>
</evidence>
<keyword evidence="1" id="KW-0812">Transmembrane</keyword>